<comment type="caution">
    <text evidence="2">The sequence shown here is derived from an EMBL/GenBank/DDBJ whole genome shotgun (WGS) entry which is preliminary data.</text>
</comment>
<sequence length="165" mass="19351">MSLSLLTPRLVSKGTLARIMVIRNASGSVLKHDQSLKLNETGHFVYQRDVSRDKRYSNPAKLGDTPARFLFRRLGHAYEIYPLYALTGIWFCLFCYVVYYSFEKNEVWLDRSQSAAPWDWERIRNNYWKKPTLVFDPQGVTHKRLEIMETIQDEMVAAAKQRGTR</sequence>
<name>A0A8S1F8J3_9PELO</name>
<dbReference type="OrthoDB" id="5826678at2759"/>
<dbReference type="Proteomes" id="UP000494206">
    <property type="component" value="Unassembled WGS sequence"/>
</dbReference>
<dbReference type="EMBL" id="CADEPM010000006">
    <property type="protein sequence ID" value="CAB3407238.1"/>
    <property type="molecule type" value="Genomic_DNA"/>
</dbReference>
<protein>
    <submittedName>
        <fullName evidence="2">Uncharacterized protein</fullName>
    </submittedName>
</protein>
<evidence type="ECO:0000313" key="2">
    <source>
        <dbReference type="EMBL" id="CAB3407238.1"/>
    </source>
</evidence>
<reference evidence="2 3" key="1">
    <citation type="submission" date="2020-04" db="EMBL/GenBank/DDBJ databases">
        <authorList>
            <person name="Laetsch R D."/>
            <person name="Stevens L."/>
            <person name="Kumar S."/>
            <person name="Blaxter L. M."/>
        </authorList>
    </citation>
    <scope>NUCLEOTIDE SEQUENCE [LARGE SCALE GENOMIC DNA]</scope>
</reference>
<keyword evidence="1" id="KW-1133">Transmembrane helix</keyword>
<dbReference type="AlphaFoldDB" id="A0A8S1F8J3"/>
<proteinExistence type="predicted"/>
<keyword evidence="1" id="KW-0812">Transmembrane</keyword>
<evidence type="ECO:0000313" key="3">
    <source>
        <dbReference type="Proteomes" id="UP000494206"/>
    </source>
</evidence>
<gene>
    <name evidence="2" type="ORF">CBOVIS_LOCUS9197</name>
</gene>
<feature type="transmembrane region" description="Helical" evidence="1">
    <location>
        <begin position="80"/>
        <end position="102"/>
    </location>
</feature>
<keyword evidence="3" id="KW-1185">Reference proteome</keyword>
<accession>A0A8S1F8J3</accession>
<organism evidence="2 3">
    <name type="scientific">Caenorhabditis bovis</name>
    <dbReference type="NCBI Taxonomy" id="2654633"/>
    <lineage>
        <taxon>Eukaryota</taxon>
        <taxon>Metazoa</taxon>
        <taxon>Ecdysozoa</taxon>
        <taxon>Nematoda</taxon>
        <taxon>Chromadorea</taxon>
        <taxon>Rhabditida</taxon>
        <taxon>Rhabditina</taxon>
        <taxon>Rhabditomorpha</taxon>
        <taxon>Rhabditoidea</taxon>
        <taxon>Rhabditidae</taxon>
        <taxon>Peloderinae</taxon>
        <taxon>Caenorhabditis</taxon>
    </lineage>
</organism>
<evidence type="ECO:0000256" key="1">
    <source>
        <dbReference type="SAM" id="Phobius"/>
    </source>
</evidence>
<keyword evidence="1" id="KW-0472">Membrane</keyword>